<gene>
    <name evidence="3" type="ORF">ACFFLS_24005</name>
</gene>
<feature type="domain" description="Response regulatory" evidence="2">
    <location>
        <begin position="7"/>
        <end position="128"/>
    </location>
</feature>
<evidence type="ECO:0000256" key="1">
    <source>
        <dbReference type="PROSITE-ProRule" id="PRU00169"/>
    </source>
</evidence>
<dbReference type="InterPro" id="IPR052893">
    <property type="entry name" value="TCS_response_regulator"/>
</dbReference>
<evidence type="ECO:0000313" key="3">
    <source>
        <dbReference type="EMBL" id="MFC0080130.1"/>
    </source>
</evidence>
<keyword evidence="1" id="KW-0597">Phosphoprotein</keyword>
<dbReference type="SUPFAM" id="SSF52172">
    <property type="entry name" value="CheY-like"/>
    <property type="match status" value="1"/>
</dbReference>
<dbReference type="Pfam" id="PF00072">
    <property type="entry name" value="Response_reg"/>
    <property type="match status" value="1"/>
</dbReference>
<sequence length="148" mass="17034">MADNIIQILLADDDPDDRLFFSEAFESTSLRYKLKMLNDGQELMDYLLHPETTLPSIVFLDLNMPRKNGIDCLKEIRADEKLKNLSVAIYSTSSSTEDIDNAFILGANIYIKKPNNFNELKRVLQKVVTVNWQFHTANLNKETFMLTV</sequence>
<feature type="modified residue" description="4-aspartylphosphate" evidence="1">
    <location>
        <position position="61"/>
    </location>
</feature>
<comment type="caution">
    <text evidence="3">The sequence shown here is derived from an EMBL/GenBank/DDBJ whole genome shotgun (WGS) entry which is preliminary data.</text>
</comment>
<evidence type="ECO:0000259" key="2">
    <source>
        <dbReference type="PROSITE" id="PS50110"/>
    </source>
</evidence>
<protein>
    <submittedName>
        <fullName evidence="3">Response regulator</fullName>
    </submittedName>
</protein>
<dbReference type="PROSITE" id="PS50110">
    <property type="entry name" value="RESPONSE_REGULATORY"/>
    <property type="match status" value="1"/>
</dbReference>
<dbReference type="SMART" id="SM00448">
    <property type="entry name" value="REC"/>
    <property type="match status" value="1"/>
</dbReference>
<dbReference type="PANTHER" id="PTHR44520">
    <property type="entry name" value="RESPONSE REGULATOR RCP1-RELATED"/>
    <property type="match status" value="1"/>
</dbReference>
<reference evidence="3 4" key="1">
    <citation type="submission" date="2024-09" db="EMBL/GenBank/DDBJ databases">
        <authorList>
            <person name="Sun Q."/>
            <person name="Mori K."/>
        </authorList>
    </citation>
    <scope>NUCLEOTIDE SEQUENCE [LARGE SCALE GENOMIC DNA]</scope>
    <source>
        <strain evidence="3 4">CGMCC 1.12926</strain>
    </source>
</reference>
<dbReference type="Gene3D" id="3.40.50.2300">
    <property type="match status" value="1"/>
</dbReference>
<evidence type="ECO:0000313" key="4">
    <source>
        <dbReference type="Proteomes" id="UP001589734"/>
    </source>
</evidence>
<dbReference type="InterPro" id="IPR011006">
    <property type="entry name" value="CheY-like_superfamily"/>
</dbReference>
<organism evidence="3 4">
    <name type="scientific">Flavobacterium procerum</name>
    <dbReference type="NCBI Taxonomy" id="1455569"/>
    <lineage>
        <taxon>Bacteria</taxon>
        <taxon>Pseudomonadati</taxon>
        <taxon>Bacteroidota</taxon>
        <taxon>Flavobacteriia</taxon>
        <taxon>Flavobacteriales</taxon>
        <taxon>Flavobacteriaceae</taxon>
        <taxon>Flavobacterium</taxon>
    </lineage>
</organism>
<proteinExistence type="predicted"/>
<dbReference type="EMBL" id="JBHLYW010000029">
    <property type="protein sequence ID" value="MFC0080130.1"/>
    <property type="molecule type" value="Genomic_DNA"/>
</dbReference>
<accession>A0ABV6BXH9</accession>
<dbReference type="RefSeq" id="WP_379682880.1">
    <property type="nucleotide sequence ID" value="NZ_JBHLYW010000029.1"/>
</dbReference>
<name>A0ABV6BXH9_9FLAO</name>
<dbReference type="InterPro" id="IPR001789">
    <property type="entry name" value="Sig_transdc_resp-reg_receiver"/>
</dbReference>
<dbReference type="Proteomes" id="UP001589734">
    <property type="component" value="Unassembled WGS sequence"/>
</dbReference>
<keyword evidence="4" id="KW-1185">Reference proteome</keyword>
<dbReference type="CDD" id="cd17557">
    <property type="entry name" value="REC_Rcp-like"/>
    <property type="match status" value="1"/>
</dbReference>